<accession>A0ABT5KJ43</accession>
<dbReference type="Proteomes" id="UP001221189">
    <property type="component" value="Unassembled WGS sequence"/>
</dbReference>
<reference evidence="1 2" key="1">
    <citation type="submission" date="2022-10" db="EMBL/GenBank/DDBJ databases">
        <title>Paucibacter sp. hw1 Genome sequencing.</title>
        <authorList>
            <person name="Park S."/>
        </authorList>
    </citation>
    <scope>NUCLEOTIDE SEQUENCE [LARGE SCALE GENOMIC DNA]</scope>
    <source>
        <strain evidence="2">hw1</strain>
    </source>
</reference>
<protein>
    <recommendedName>
        <fullName evidence="3">Phosphoglycerate mutase</fullName>
    </recommendedName>
</protein>
<evidence type="ECO:0000313" key="2">
    <source>
        <dbReference type="Proteomes" id="UP001221189"/>
    </source>
</evidence>
<evidence type="ECO:0008006" key="3">
    <source>
        <dbReference type="Google" id="ProtNLM"/>
    </source>
</evidence>
<comment type="caution">
    <text evidence="1">The sequence shown here is derived from an EMBL/GenBank/DDBJ whole genome shotgun (WGS) entry which is preliminary data.</text>
</comment>
<evidence type="ECO:0000313" key="1">
    <source>
        <dbReference type="EMBL" id="MDC8773890.1"/>
    </source>
</evidence>
<name>A0ABT5KJ43_9BURK</name>
<dbReference type="EMBL" id="JAQQXT010000015">
    <property type="protein sequence ID" value="MDC8773890.1"/>
    <property type="molecule type" value="Genomic_DNA"/>
</dbReference>
<gene>
    <name evidence="1" type="ORF">PRZ03_20170</name>
</gene>
<dbReference type="RefSeq" id="WP_273601981.1">
    <property type="nucleotide sequence ID" value="NZ_JAQQXT010000015.1"/>
</dbReference>
<keyword evidence="2" id="KW-1185">Reference proteome</keyword>
<organism evidence="1 2">
    <name type="scientific">Roseateles albus</name>
    <dbReference type="NCBI Taxonomy" id="2987525"/>
    <lineage>
        <taxon>Bacteria</taxon>
        <taxon>Pseudomonadati</taxon>
        <taxon>Pseudomonadota</taxon>
        <taxon>Betaproteobacteria</taxon>
        <taxon>Burkholderiales</taxon>
        <taxon>Sphaerotilaceae</taxon>
        <taxon>Roseateles</taxon>
    </lineage>
</organism>
<sequence>MHLMIPHASAVGEAASHTLGELTLPHLAELLALLTPVGAPIGSDEYSFNTPFELALAQLRGAPAVEDGCLPTAAWGRAKDAAGPEAWAQLSPIHLSVGSDQITALPPQALALTEAESQAFFNSLAELWPADEGWAAQWRGSDQWLIAHPSFAGLRSASLERVVQRNVDPWMPQARRLRTLQNEVQMLLHGHPLNEAREAAGALSLNSVWISGCGVASGGPLPADLQIEEGLREPLLAGDWQAWSEAWVRLDAGPVAALLARAKQGETGLRLTLCGERLARSWSLKPRPRLQRLWQSLRSSRSNTASILGAL</sequence>
<proteinExistence type="predicted"/>